<keyword evidence="2" id="KW-0812">Transmembrane</keyword>
<name>A0A9Q0VVD6_SALPP</name>
<feature type="region of interest" description="Disordered" evidence="1">
    <location>
        <begin position="116"/>
        <end position="142"/>
    </location>
</feature>
<evidence type="ECO:0000256" key="2">
    <source>
        <dbReference type="SAM" id="Phobius"/>
    </source>
</evidence>
<proteinExistence type="predicted"/>
<feature type="compositionally biased region" description="Basic and acidic residues" evidence="1">
    <location>
        <begin position="122"/>
        <end position="136"/>
    </location>
</feature>
<evidence type="ECO:0000313" key="4">
    <source>
        <dbReference type="Proteomes" id="UP001151532"/>
    </source>
</evidence>
<keyword evidence="4" id="KW-1185">Reference proteome</keyword>
<dbReference type="EMBL" id="JAPFFK010000007">
    <property type="protein sequence ID" value="KAJ6755674.1"/>
    <property type="molecule type" value="Genomic_DNA"/>
</dbReference>
<keyword evidence="2" id="KW-1133">Transmembrane helix</keyword>
<comment type="caution">
    <text evidence="3">The sequence shown here is derived from an EMBL/GenBank/DDBJ whole genome shotgun (WGS) entry which is preliminary data.</text>
</comment>
<feature type="transmembrane region" description="Helical" evidence="2">
    <location>
        <begin position="12"/>
        <end position="36"/>
    </location>
</feature>
<dbReference type="PANTHER" id="PTHR33671:SF1">
    <property type="entry name" value="DUF688 FAMILY PROTEIN"/>
    <property type="match status" value="1"/>
</dbReference>
<dbReference type="AlphaFoldDB" id="A0A9Q0VVD6"/>
<keyword evidence="2" id="KW-0472">Membrane</keyword>
<dbReference type="InterPro" id="IPR007789">
    <property type="entry name" value="DUF688"/>
</dbReference>
<reference evidence="3" key="2">
    <citation type="journal article" date="2023" name="Int. J. Mol. Sci.">
        <title>De Novo Assembly and Annotation of 11 Diverse Shrub Willow (Salix) Genomes Reveals Novel Gene Organization in Sex-Linked Regions.</title>
        <authorList>
            <person name="Hyden B."/>
            <person name="Feng K."/>
            <person name="Yates T.B."/>
            <person name="Jawdy S."/>
            <person name="Cereghino C."/>
            <person name="Smart L.B."/>
            <person name="Muchero W."/>
        </authorList>
    </citation>
    <scope>NUCLEOTIDE SEQUENCE</scope>
    <source>
        <tissue evidence="3">Shoot tip</tissue>
    </source>
</reference>
<protein>
    <submittedName>
        <fullName evidence="3">N-METHYLTRANSFERASE putative (DUF688)-RELATED</fullName>
    </submittedName>
</protein>
<evidence type="ECO:0000256" key="1">
    <source>
        <dbReference type="SAM" id="MobiDB-lite"/>
    </source>
</evidence>
<dbReference type="Proteomes" id="UP001151532">
    <property type="component" value="Chromosome 16"/>
</dbReference>
<accession>A0A9Q0VVD6</accession>
<evidence type="ECO:0000313" key="3">
    <source>
        <dbReference type="EMBL" id="KAJ6755674.1"/>
    </source>
</evidence>
<gene>
    <name evidence="3" type="ORF">OIU79_028147</name>
</gene>
<dbReference type="Pfam" id="PF05097">
    <property type="entry name" value="DUF688"/>
    <property type="match status" value="1"/>
</dbReference>
<sequence length="336" mass="37478">MIARDSRSFSCLFIISATHFFFITFLHLSPLFSFYVHSTTSMKLPVVFMEENSVFMEETREKGIDANGPRKLNLNLPLLSTRRLGGRAGKKETCGATKAQAGLQDTSERIPFCWEHAPGKPKNGDKDDIHEAETPRPRLPPCRWSLQNEAAKNGDNSCIVSLDDHDDGCDADDDGDGEETDVFSDGIDVLSLTELIDIAQKSDDGHRLDRLNLENVNSTDSHPLNFMMERFLPDATALAASSALCALNNFNRNLPYPYSYSEEYVSRTVGQSHPSEASHKGCGLDVLLPWRSKHKLCGVKSPVRHVSPKLQPHHCSPKQKKLCSLNRPLKDVNKDI</sequence>
<organism evidence="3 4">
    <name type="scientific">Salix purpurea</name>
    <name type="common">Purple osier willow</name>
    <dbReference type="NCBI Taxonomy" id="77065"/>
    <lineage>
        <taxon>Eukaryota</taxon>
        <taxon>Viridiplantae</taxon>
        <taxon>Streptophyta</taxon>
        <taxon>Embryophyta</taxon>
        <taxon>Tracheophyta</taxon>
        <taxon>Spermatophyta</taxon>
        <taxon>Magnoliopsida</taxon>
        <taxon>eudicotyledons</taxon>
        <taxon>Gunneridae</taxon>
        <taxon>Pentapetalae</taxon>
        <taxon>rosids</taxon>
        <taxon>fabids</taxon>
        <taxon>Malpighiales</taxon>
        <taxon>Salicaceae</taxon>
        <taxon>Saliceae</taxon>
        <taxon>Salix</taxon>
    </lineage>
</organism>
<reference evidence="3" key="1">
    <citation type="submission" date="2022-11" db="EMBL/GenBank/DDBJ databases">
        <authorList>
            <person name="Hyden B.L."/>
            <person name="Feng K."/>
            <person name="Yates T."/>
            <person name="Jawdy S."/>
            <person name="Smart L.B."/>
            <person name="Muchero W."/>
        </authorList>
    </citation>
    <scope>NUCLEOTIDE SEQUENCE</scope>
    <source>
        <tissue evidence="3">Shoot tip</tissue>
    </source>
</reference>
<dbReference type="OrthoDB" id="767768at2759"/>
<dbReference type="PANTHER" id="PTHR33671">
    <property type="entry name" value="N-METHYLTRANSFERASE, PUTATIVE (DUF688)-RELATED"/>
    <property type="match status" value="1"/>
</dbReference>